<dbReference type="InterPro" id="IPR021484">
    <property type="entry name" value="DUF3137"/>
</dbReference>
<feature type="transmembrane region" description="Helical" evidence="1">
    <location>
        <begin position="227"/>
        <end position="245"/>
    </location>
</feature>
<keyword evidence="1" id="KW-0472">Membrane</keyword>
<sequence length="424" mass="50414">MYAGDNNQEYIMLLLKTLDEFKQFCQQNLLHELQVFEARRQQVRVSVFVSISVFLILVYFLIQFYKYNLNDILSGLFLFNSLPEKIVILLLFTWMYIVAFFMILLAFTLFYNAAFETFVSSFDTKIIEKIFDFINTNRSFNISITPSEEDKEYTLSTLCNSQIFNVLFKPSYIKHDNLISGQINDIDIMFVTIDASIGVNHYWTYIFDINYLIKEAKSKVSETFTEAQFIVLIPMLFMLLCFRLIKGIPFVFNRVIRGQNIDYQRFQVEILRNEAYNTHVFKGLFFTAKFNKFAKAVTIIKPKFFKANIHSFLDEKKQLVKLEDPEFTKYFTVYSEDQVEARYVLSTNLMAKLVEFRKKARRNIYVSFVDDIIYIAIEYPEGIFEPNLFRSMLSFAPLREYFETIQLMFKIVEDLNLNRRIWKS</sequence>
<dbReference type="Proteomes" id="UP000268857">
    <property type="component" value="Unassembled WGS sequence"/>
</dbReference>
<gene>
    <name evidence="2" type="ORF">PCC6912_30180</name>
</gene>
<feature type="transmembrane region" description="Helical" evidence="1">
    <location>
        <begin position="45"/>
        <end position="65"/>
    </location>
</feature>
<evidence type="ECO:0000313" key="2">
    <source>
        <dbReference type="EMBL" id="RUR80158.1"/>
    </source>
</evidence>
<comment type="caution">
    <text evidence="2">The sequence shown here is derived from an EMBL/GenBank/DDBJ whole genome shotgun (WGS) entry which is preliminary data.</text>
</comment>
<evidence type="ECO:0000313" key="3">
    <source>
        <dbReference type="Proteomes" id="UP000268857"/>
    </source>
</evidence>
<organism evidence="2 3">
    <name type="scientific">Chlorogloeopsis fritschii PCC 6912</name>
    <dbReference type="NCBI Taxonomy" id="211165"/>
    <lineage>
        <taxon>Bacteria</taxon>
        <taxon>Bacillati</taxon>
        <taxon>Cyanobacteriota</taxon>
        <taxon>Cyanophyceae</taxon>
        <taxon>Nostocales</taxon>
        <taxon>Chlorogloeopsidaceae</taxon>
        <taxon>Chlorogloeopsis</taxon>
    </lineage>
</organism>
<protein>
    <recommendedName>
        <fullName evidence="4">Galanin</fullName>
    </recommendedName>
</protein>
<dbReference type="Pfam" id="PF11335">
    <property type="entry name" value="DUF3137"/>
    <property type="match status" value="1"/>
</dbReference>
<keyword evidence="1" id="KW-0812">Transmembrane</keyword>
<dbReference type="STRING" id="211165.GCA_000317285_01431"/>
<feature type="transmembrane region" description="Helical" evidence="1">
    <location>
        <begin position="86"/>
        <end position="111"/>
    </location>
</feature>
<evidence type="ECO:0008006" key="4">
    <source>
        <dbReference type="Google" id="ProtNLM"/>
    </source>
</evidence>
<keyword evidence="1" id="KW-1133">Transmembrane helix</keyword>
<reference evidence="2 3" key="1">
    <citation type="journal article" date="2019" name="Genome Biol. Evol.">
        <title>Day and night: Metabolic profiles and evolutionary relationships of six axenic non-marine cyanobacteria.</title>
        <authorList>
            <person name="Will S.E."/>
            <person name="Henke P."/>
            <person name="Boedeker C."/>
            <person name="Huang S."/>
            <person name="Brinkmann H."/>
            <person name="Rohde M."/>
            <person name="Jarek M."/>
            <person name="Friedl T."/>
            <person name="Seufert S."/>
            <person name="Schumacher M."/>
            <person name="Overmann J."/>
            <person name="Neumann-Schaal M."/>
            <person name="Petersen J."/>
        </authorList>
    </citation>
    <scope>NUCLEOTIDE SEQUENCE [LARGE SCALE GENOMIC DNA]</scope>
    <source>
        <strain evidence="2 3">PCC 6912</strain>
    </source>
</reference>
<proteinExistence type="predicted"/>
<accession>A0A433NDM4</accession>
<dbReference type="EMBL" id="RSCJ01000011">
    <property type="protein sequence ID" value="RUR80158.1"/>
    <property type="molecule type" value="Genomic_DNA"/>
</dbReference>
<evidence type="ECO:0000256" key="1">
    <source>
        <dbReference type="SAM" id="Phobius"/>
    </source>
</evidence>
<dbReference type="AlphaFoldDB" id="A0A433NDM4"/>
<name>A0A433NDM4_CHLFR</name>
<keyword evidence="3" id="KW-1185">Reference proteome</keyword>